<evidence type="ECO:0000256" key="3">
    <source>
        <dbReference type="ARBA" id="ARBA00022679"/>
    </source>
</evidence>
<feature type="domain" description="Release factor glutamine methyltransferase N-terminal" evidence="7">
    <location>
        <begin position="34"/>
        <end position="81"/>
    </location>
</feature>
<dbReference type="NCBIfam" id="TIGR00536">
    <property type="entry name" value="hemK_fam"/>
    <property type="match status" value="1"/>
</dbReference>
<dbReference type="Proteomes" id="UP000486602">
    <property type="component" value="Unassembled WGS sequence"/>
</dbReference>
<dbReference type="Gene3D" id="1.10.8.10">
    <property type="entry name" value="DNA helicase RuvA subunit, C-terminal domain"/>
    <property type="match status" value="1"/>
</dbReference>
<protein>
    <recommendedName>
        <fullName evidence="1">peptide chain release factor N(5)-glutamine methyltransferase</fullName>
        <ecNumber evidence="1">2.1.1.297</ecNumber>
    </recommendedName>
</protein>
<dbReference type="EC" id="2.1.1.297" evidence="1"/>
<dbReference type="EMBL" id="JAAGVY010000037">
    <property type="protein sequence ID" value="NEN24969.1"/>
    <property type="molecule type" value="Genomic_DNA"/>
</dbReference>
<dbReference type="PANTHER" id="PTHR18895">
    <property type="entry name" value="HEMK METHYLTRANSFERASE"/>
    <property type="match status" value="1"/>
</dbReference>
<keyword evidence="3 8" id="KW-0808">Transferase</keyword>
<keyword evidence="4" id="KW-0949">S-adenosyl-L-methionine</keyword>
<dbReference type="PROSITE" id="PS00092">
    <property type="entry name" value="N6_MTASE"/>
    <property type="match status" value="1"/>
</dbReference>
<evidence type="ECO:0000259" key="7">
    <source>
        <dbReference type="Pfam" id="PF17827"/>
    </source>
</evidence>
<name>A0A7K3WTF0_9FLAO</name>
<dbReference type="SUPFAM" id="SSF53335">
    <property type="entry name" value="S-adenosyl-L-methionine-dependent methyltransferases"/>
    <property type="match status" value="1"/>
</dbReference>
<keyword evidence="2 8" id="KW-0489">Methyltransferase</keyword>
<dbReference type="NCBIfam" id="TIGR03534">
    <property type="entry name" value="RF_mod_PrmC"/>
    <property type="match status" value="1"/>
</dbReference>
<dbReference type="AlphaFoldDB" id="A0A7K3WTF0"/>
<dbReference type="InterPro" id="IPR007848">
    <property type="entry name" value="Small_mtfrase_dom"/>
</dbReference>
<dbReference type="InterPro" id="IPR002052">
    <property type="entry name" value="DNA_methylase_N6_adenine_CS"/>
</dbReference>
<evidence type="ECO:0000313" key="8">
    <source>
        <dbReference type="EMBL" id="NEN24969.1"/>
    </source>
</evidence>
<dbReference type="InterPro" id="IPR040758">
    <property type="entry name" value="PrmC_N"/>
</dbReference>
<reference evidence="8 9" key="1">
    <citation type="submission" date="2020-02" db="EMBL/GenBank/DDBJ databases">
        <title>Out from the shadows clarifying the taxonomy of the family Cryomorphaceae and related taxa by utilizing the GTDB taxonomic framework.</title>
        <authorList>
            <person name="Bowman J.P."/>
        </authorList>
    </citation>
    <scope>NUCLEOTIDE SEQUENCE [LARGE SCALE GENOMIC DNA]</scope>
    <source>
        <strain evidence="8 9">QSSC 1-22</strain>
    </source>
</reference>
<comment type="caution">
    <text evidence="8">The sequence shown here is derived from an EMBL/GenBank/DDBJ whole genome shotgun (WGS) entry which is preliminary data.</text>
</comment>
<dbReference type="InterPro" id="IPR050320">
    <property type="entry name" value="N5-glutamine_MTase"/>
</dbReference>
<gene>
    <name evidence="8" type="primary">prmC</name>
    <name evidence="8" type="ORF">G3O08_15825</name>
</gene>
<accession>A0A7K3WTF0</accession>
<dbReference type="GO" id="GO:0102559">
    <property type="term" value="F:peptide chain release factor N(5)-glutamine methyltransferase activity"/>
    <property type="evidence" value="ECO:0007669"/>
    <property type="project" value="UniProtKB-EC"/>
</dbReference>
<sequence>MRSEIMTVSALVDLFRQELVPVYGKGEVEQFITLAFEDVLDYSKIDIFMNGQEAIPSGLVARFFEILENLKESKPIQYILGKTVFYGLPLQVNKNVLIPRSETEELIHWILQDDGKKPKTILDLGTGSGCIALALKDQIKSARVYGADISVAALNVAKNNALDNDLQVEFFQFDIISQESLGFMKFDLMVSNPPYVRISEKEWMEKNVLNHEPHPAIFVEEEDPLIFYRKIVDLAEGHLNKQGRLFFEINEAYGAEVLQLLKDRGFENVTLKKDFNGKDRMVRGLKN</sequence>
<organism evidence="8 9">
    <name type="scientific">Cryomorpha ignava</name>
    <dbReference type="NCBI Taxonomy" id="101383"/>
    <lineage>
        <taxon>Bacteria</taxon>
        <taxon>Pseudomonadati</taxon>
        <taxon>Bacteroidota</taxon>
        <taxon>Flavobacteriia</taxon>
        <taxon>Flavobacteriales</taxon>
        <taxon>Cryomorphaceae</taxon>
        <taxon>Cryomorpha</taxon>
    </lineage>
</organism>
<evidence type="ECO:0000256" key="5">
    <source>
        <dbReference type="ARBA" id="ARBA00048391"/>
    </source>
</evidence>
<dbReference type="RefSeq" id="WP_163286361.1">
    <property type="nucleotide sequence ID" value="NZ_JAAGVY010000037.1"/>
</dbReference>
<evidence type="ECO:0000256" key="1">
    <source>
        <dbReference type="ARBA" id="ARBA00012771"/>
    </source>
</evidence>
<comment type="catalytic activity">
    <reaction evidence="5">
        <text>L-glutaminyl-[peptide chain release factor] + S-adenosyl-L-methionine = N(5)-methyl-L-glutaminyl-[peptide chain release factor] + S-adenosyl-L-homocysteine + H(+)</text>
        <dbReference type="Rhea" id="RHEA:42896"/>
        <dbReference type="Rhea" id="RHEA-COMP:10271"/>
        <dbReference type="Rhea" id="RHEA-COMP:10272"/>
        <dbReference type="ChEBI" id="CHEBI:15378"/>
        <dbReference type="ChEBI" id="CHEBI:30011"/>
        <dbReference type="ChEBI" id="CHEBI:57856"/>
        <dbReference type="ChEBI" id="CHEBI:59789"/>
        <dbReference type="ChEBI" id="CHEBI:61891"/>
        <dbReference type="EC" id="2.1.1.297"/>
    </reaction>
</comment>
<dbReference type="Gene3D" id="3.40.50.150">
    <property type="entry name" value="Vaccinia Virus protein VP39"/>
    <property type="match status" value="1"/>
</dbReference>
<dbReference type="GO" id="GO:0032259">
    <property type="term" value="P:methylation"/>
    <property type="evidence" value="ECO:0007669"/>
    <property type="project" value="UniProtKB-KW"/>
</dbReference>
<dbReference type="Pfam" id="PF05175">
    <property type="entry name" value="MTS"/>
    <property type="match status" value="1"/>
</dbReference>
<dbReference type="InterPro" id="IPR029063">
    <property type="entry name" value="SAM-dependent_MTases_sf"/>
</dbReference>
<evidence type="ECO:0000313" key="9">
    <source>
        <dbReference type="Proteomes" id="UP000486602"/>
    </source>
</evidence>
<dbReference type="InterPro" id="IPR004556">
    <property type="entry name" value="HemK-like"/>
</dbReference>
<dbReference type="PANTHER" id="PTHR18895:SF74">
    <property type="entry name" value="MTRF1L RELEASE FACTOR GLUTAMINE METHYLTRANSFERASE"/>
    <property type="match status" value="1"/>
</dbReference>
<dbReference type="Pfam" id="PF17827">
    <property type="entry name" value="PrmC_N"/>
    <property type="match status" value="1"/>
</dbReference>
<keyword evidence="9" id="KW-1185">Reference proteome</keyword>
<evidence type="ECO:0000256" key="2">
    <source>
        <dbReference type="ARBA" id="ARBA00022603"/>
    </source>
</evidence>
<evidence type="ECO:0000259" key="6">
    <source>
        <dbReference type="Pfam" id="PF05175"/>
    </source>
</evidence>
<feature type="domain" description="Methyltransferase small" evidence="6">
    <location>
        <begin position="117"/>
        <end position="198"/>
    </location>
</feature>
<evidence type="ECO:0000256" key="4">
    <source>
        <dbReference type="ARBA" id="ARBA00022691"/>
    </source>
</evidence>
<dbReference type="CDD" id="cd02440">
    <property type="entry name" value="AdoMet_MTases"/>
    <property type="match status" value="1"/>
</dbReference>
<dbReference type="InterPro" id="IPR019874">
    <property type="entry name" value="RF_methyltr_PrmC"/>
</dbReference>
<proteinExistence type="predicted"/>
<dbReference type="GO" id="GO:0003676">
    <property type="term" value="F:nucleic acid binding"/>
    <property type="evidence" value="ECO:0007669"/>
    <property type="project" value="InterPro"/>
</dbReference>